<reference evidence="2" key="1">
    <citation type="journal article" date="2020" name="mSystems">
        <title>Genome- and Community-Level Interaction Insights into Carbon Utilization and Element Cycling Functions of Hydrothermarchaeota in Hydrothermal Sediment.</title>
        <authorList>
            <person name="Zhou Z."/>
            <person name="Liu Y."/>
            <person name="Xu W."/>
            <person name="Pan J."/>
            <person name="Luo Z.H."/>
            <person name="Li M."/>
        </authorList>
    </citation>
    <scope>NUCLEOTIDE SEQUENCE [LARGE SCALE GENOMIC DNA]</scope>
    <source>
        <strain evidence="2">SpSt-349</strain>
    </source>
</reference>
<sequence>MALPRSSLSRVCRAIADFVSVGLDASANSIQVMIGSPASAAPNATDTNHRVNLFFYRVEPAGFFTGDTPGDPWWVRLHCLVTGFGVEEEQISAGENDLRLLGEVMRLFHETPVQSALTVDDETFRLQVIFHPLGTDELNQIWSTQGEVSYRPSVAYEMSLAPVLPSERRPESPLVGRIGSEVRAIAAARTSPFSGAAAAPPVPRTTVDVSRPDWAPVIGFVLDGGSCARSLLFAHGSQELEDFVPRVWVAGEPEAPVTLAWQRWTSTGGWEDVPDPVNTTATDLTLDPEAAADAETVEVPLPAELIADGGQAVLYAQRSWVRGSDGVTVTVRSNPLLVTVHGGGA</sequence>
<evidence type="ECO:0000313" key="2">
    <source>
        <dbReference type="EMBL" id="HEN43253.1"/>
    </source>
</evidence>
<name>A0A831U2Y4_GEOME</name>
<dbReference type="EMBL" id="DSOV01000058">
    <property type="protein sequence ID" value="HEN43253.1"/>
    <property type="molecule type" value="Genomic_DNA"/>
</dbReference>
<organism evidence="2">
    <name type="scientific">Geobacter metallireducens</name>
    <dbReference type="NCBI Taxonomy" id="28232"/>
    <lineage>
        <taxon>Bacteria</taxon>
        <taxon>Pseudomonadati</taxon>
        <taxon>Thermodesulfobacteriota</taxon>
        <taxon>Desulfuromonadia</taxon>
        <taxon>Geobacterales</taxon>
        <taxon>Geobacteraceae</taxon>
        <taxon>Geobacter</taxon>
    </lineage>
</organism>
<comment type="caution">
    <text evidence="2">The sequence shown here is derived from an EMBL/GenBank/DDBJ whole genome shotgun (WGS) entry which is preliminary data.</text>
</comment>
<proteinExistence type="predicted"/>
<dbReference type="Pfam" id="PF14065">
    <property type="entry name" value="Pvc16_N"/>
    <property type="match status" value="1"/>
</dbReference>
<evidence type="ECO:0000259" key="1">
    <source>
        <dbReference type="Pfam" id="PF14065"/>
    </source>
</evidence>
<accession>A0A831U2Y4</accession>
<dbReference type="AlphaFoldDB" id="A0A831U2Y4"/>
<protein>
    <submittedName>
        <fullName evidence="2">DUF4255 domain-containing protein</fullName>
    </submittedName>
</protein>
<feature type="domain" description="Pvc16 N-terminal" evidence="1">
    <location>
        <begin position="11"/>
        <end position="175"/>
    </location>
</feature>
<gene>
    <name evidence="2" type="ORF">ENQ87_12940</name>
</gene>
<dbReference type="InterPro" id="IPR025351">
    <property type="entry name" value="Pvc16_N"/>
</dbReference>